<keyword evidence="1" id="KW-0472">Membrane</keyword>
<dbReference type="GeneID" id="85355011"/>
<keyword evidence="1" id="KW-1133">Transmembrane helix</keyword>
<evidence type="ECO:0000256" key="1">
    <source>
        <dbReference type="SAM" id="Phobius"/>
    </source>
</evidence>
<feature type="transmembrane region" description="Helical" evidence="1">
    <location>
        <begin position="205"/>
        <end position="223"/>
    </location>
</feature>
<dbReference type="Proteomes" id="UP001175211">
    <property type="component" value="Unassembled WGS sequence"/>
</dbReference>
<feature type="transmembrane region" description="Helical" evidence="1">
    <location>
        <begin position="167"/>
        <end position="193"/>
    </location>
</feature>
<accession>A0AA39U2Z7</accession>
<keyword evidence="3" id="KW-1185">Reference proteome</keyword>
<organism evidence="2 3">
    <name type="scientific">Armillaria tabescens</name>
    <name type="common">Ringless honey mushroom</name>
    <name type="synonym">Agaricus tabescens</name>
    <dbReference type="NCBI Taxonomy" id="1929756"/>
    <lineage>
        <taxon>Eukaryota</taxon>
        <taxon>Fungi</taxon>
        <taxon>Dikarya</taxon>
        <taxon>Basidiomycota</taxon>
        <taxon>Agaricomycotina</taxon>
        <taxon>Agaricomycetes</taxon>
        <taxon>Agaricomycetidae</taxon>
        <taxon>Agaricales</taxon>
        <taxon>Marasmiineae</taxon>
        <taxon>Physalacriaceae</taxon>
        <taxon>Desarmillaria</taxon>
    </lineage>
</organism>
<feature type="transmembrane region" description="Helical" evidence="1">
    <location>
        <begin position="99"/>
        <end position="119"/>
    </location>
</feature>
<feature type="transmembrane region" description="Helical" evidence="1">
    <location>
        <begin position="131"/>
        <end position="155"/>
    </location>
</feature>
<comment type="caution">
    <text evidence="2">The sequence shown here is derived from an EMBL/GenBank/DDBJ whole genome shotgun (WGS) entry which is preliminary data.</text>
</comment>
<sequence>MFVLYKRHESPRLLAATSIILFLLGSIHIALSLRQLLEAFINVPATSSRLYSIIYWANLSTGLSVAKISVYATAVFVQYFVMIWRLYVVWDYNWKVTILPLFLEICQMGTAYTAAVLAAKDLVSQVTFGPVPWSIELALNFIVTAGIAGRLWWMGRQVNALGERNKYLSALLVVVESGAIFAAVTLVMLILLVKKSQLSINGTDISTQLAVLTPLLIIARVGMTMIPRVPASTLSFAYPAPASHAANIELATNGLANSVAISRAEIIDISESGPFDMKRNSK</sequence>
<name>A0AA39U2Z7_ARMTA</name>
<gene>
    <name evidence="2" type="ORF">EV420DRAFT_1509264</name>
</gene>
<evidence type="ECO:0000313" key="3">
    <source>
        <dbReference type="Proteomes" id="UP001175211"/>
    </source>
</evidence>
<proteinExistence type="predicted"/>
<keyword evidence="1" id="KW-0812">Transmembrane</keyword>
<reference evidence="2" key="1">
    <citation type="submission" date="2023-06" db="EMBL/GenBank/DDBJ databases">
        <authorList>
            <consortium name="Lawrence Berkeley National Laboratory"/>
            <person name="Ahrendt S."/>
            <person name="Sahu N."/>
            <person name="Indic B."/>
            <person name="Wong-Bajracharya J."/>
            <person name="Merenyi Z."/>
            <person name="Ke H.-M."/>
            <person name="Monk M."/>
            <person name="Kocsube S."/>
            <person name="Drula E."/>
            <person name="Lipzen A."/>
            <person name="Balint B."/>
            <person name="Henrissat B."/>
            <person name="Andreopoulos B."/>
            <person name="Martin F.M."/>
            <person name="Harder C.B."/>
            <person name="Rigling D."/>
            <person name="Ford K.L."/>
            <person name="Foster G.D."/>
            <person name="Pangilinan J."/>
            <person name="Papanicolaou A."/>
            <person name="Barry K."/>
            <person name="LaButti K."/>
            <person name="Viragh M."/>
            <person name="Koriabine M."/>
            <person name="Yan M."/>
            <person name="Riley R."/>
            <person name="Champramary S."/>
            <person name="Plett K.L."/>
            <person name="Tsai I.J."/>
            <person name="Slot J."/>
            <person name="Sipos G."/>
            <person name="Plett J."/>
            <person name="Nagy L.G."/>
            <person name="Grigoriev I.V."/>
        </authorList>
    </citation>
    <scope>NUCLEOTIDE SEQUENCE</scope>
    <source>
        <strain evidence="2">CCBAS 213</strain>
    </source>
</reference>
<dbReference type="RefSeq" id="XP_060336832.1">
    <property type="nucleotide sequence ID" value="XM_060471463.1"/>
</dbReference>
<feature type="transmembrane region" description="Helical" evidence="1">
    <location>
        <begin position="68"/>
        <end position="87"/>
    </location>
</feature>
<dbReference type="EMBL" id="JAUEPS010000004">
    <property type="protein sequence ID" value="KAK0466005.1"/>
    <property type="molecule type" value="Genomic_DNA"/>
</dbReference>
<dbReference type="AlphaFoldDB" id="A0AA39U2Z7"/>
<protein>
    <submittedName>
        <fullName evidence="2">Uncharacterized protein</fullName>
    </submittedName>
</protein>
<evidence type="ECO:0000313" key="2">
    <source>
        <dbReference type="EMBL" id="KAK0466005.1"/>
    </source>
</evidence>